<protein>
    <recommendedName>
        <fullName evidence="8">Type II secretion system protein GspF domain-containing protein</fullName>
    </recommendedName>
</protein>
<feature type="region of interest" description="Disordered" evidence="6">
    <location>
        <begin position="1"/>
        <end position="100"/>
    </location>
</feature>
<feature type="compositionally biased region" description="Basic and acidic residues" evidence="6">
    <location>
        <begin position="1"/>
        <end position="10"/>
    </location>
</feature>
<dbReference type="InterPro" id="IPR018076">
    <property type="entry name" value="T2SS_GspF_dom"/>
</dbReference>
<evidence type="ECO:0000313" key="10">
    <source>
        <dbReference type="Proteomes" id="UP000462152"/>
    </source>
</evidence>
<reference evidence="9 10" key="1">
    <citation type="submission" date="2019-12" db="EMBL/GenBank/DDBJ databases">
        <authorList>
            <person name="Li J."/>
            <person name="Shi Y."/>
            <person name="Xu G."/>
            <person name="Xiao D."/>
            <person name="Ran X."/>
        </authorList>
    </citation>
    <scope>NUCLEOTIDE SEQUENCE [LARGE SCALE GENOMIC DNA]</scope>
    <source>
        <strain evidence="9 10">JCM 15915</strain>
    </source>
</reference>
<evidence type="ECO:0000256" key="1">
    <source>
        <dbReference type="ARBA" id="ARBA00004651"/>
    </source>
</evidence>
<evidence type="ECO:0000259" key="8">
    <source>
        <dbReference type="Pfam" id="PF00482"/>
    </source>
</evidence>
<evidence type="ECO:0000256" key="2">
    <source>
        <dbReference type="ARBA" id="ARBA00022475"/>
    </source>
</evidence>
<evidence type="ECO:0000256" key="3">
    <source>
        <dbReference type="ARBA" id="ARBA00022692"/>
    </source>
</evidence>
<keyword evidence="4 7" id="KW-1133">Transmembrane helix</keyword>
<keyword evidence="3 7" id="KW-0812">Transmembrane</keyword>
<evidence type="ECO:0000256" key="4">
    <source>
        <dbReference type="ARBA" id="ARBA00022989"/>
    </source>
</evidence>
<dbReference type="Proteomes" id="UP000462152">
    <property type="component" value="Unassembled WGS sequence"/>
</dbReference>
<feature type="compositionally biased region" description="Basic residues" evidence="6">
    <location>
        <begin position="59"/>
        <end position="68"/>
    </location>
</feature>
<evidence type="ECO:0000256" key="7">
    <source>
        <dbReference type="SAM" id="Phobius"/>
    </source>
</evidence>
<dbReference type="PANTHER" id="PTHR35007">
    <property type="entry name" value="INTEGRAL MEMBRANE PROTEIN-RELATED"/>
    <property type="match status" value="1"/>
</dbReference>
<dbReference type="EMBL" id="WOGT01000001">
    <property type="protein sequence ID" value="MUN53664.1"/>
    <property type="molecule type" value="Genomic_DNA"/>
</dbReference>
<accession>A0A7K1LEQ1</accession>
<feature type="domain" description="Type II secretion system protein GspF" evidence="8">
    <location>
        <begin position="175"/>
        <end position="300"/>
    </location>
</feature>
<dbReference type="GO" id="GO:0005886">
    <property type="term" value="C:plasma membrane"/>
    <property type="evidence" value="ECO:0007669"/>
    <property type="project" value="UniProtKB-SubCell"/>
</dbReference>
<evidence type="ECO:0000256" key="5">
    <source>
        <dbReference type="ARBA" id="ARBA00023136"/>
    </source>
</evidence>
<name>A0A7K1LEQ1_9MICC</name>
<keyword evidence="10" id="KW-1185">Reference proteome</keyword>
<dbReference type="AlphaFoldDB" id="A0A7K1LEQ1"/>
<keyword evidence="5 7" id="KW-0472">Membrane</keyword>
<dbReference type="PANTHER" id="PTHR35007:SF3">
    <property type="entry name" value="POSSIBLE CONSERVED ALANINE RICH MEMBRANE PROTEIN"/>
    <property type="match status" value="1"/>
</dbReference>
<evidence type="ECO:0000256" key="6">
    <source>
        <dbReference type="SAM" id="MobiDB-lite"/>
    </source>
</evidence>
<feature type="transmembrane region" description="Helical" evidence="7">
    <location>
        <begin position="286"/>
        <end position="310"/>
    </location>
</feature>
<organism evidence="9 10">
    <name type="scientific">Rothia koreensis</name>
    <dbReference type="NCBI Taxonomy" id="592378"/>
    <lineage>
        <taxon>Bacteria</taxon>
        <taxon>Bacillati</taxon>
        <taxon>Actinomycetota</taxon>
        <taxon>Actinomycetes</taxon>
        <taxon>Micrococcales</taxon>
        <taxon>Micrococcaceae</taxon>
        <taxon>Rothia</taxon>
    </lineage>
</organism>
<comment type="caution">
    <text evidence="9">The sequence shown here is derived from an EMBL/GenBank/DDBJ whole genome shotgun (WGS) entry which is preliminary data.</text>
</comment>
<keyword evidence="2" id="KW-1003">Cell membrane</keyword>
<evidence type="ECO:0000313" key="9">
    <source>
        <dbReference type="EMBL" id="MUN53664.1"/>
    </source>
</evidence>
<comment type="subcellular location">
    <subcellularLocation>
        <location evidence="1">Cell membrane</location>
        <topology evidence="1">Multi-pass membrane protein</topology>
    </subcellularLocation>
</comment>
<sequence length="316" mass="34014">MVGFETDRLPDLGGAGQDRGGGRGRSRCSRRARGGDVRSARHGQTAFGPSSRGVGHRADPRRRPHRRARGEPLGTRRTRTRDGAGRDGSVVDPTSGCFGAGHPDDRNDGCFAIVGEARSSAPWLARATGTVAIMTPTTSPGHLLTGWAGHRGMRRRMPAHHAVRTGDTHLSIRVWLELTATVLESGVPLAEALRIVAESAESSALQGVAHRLRLGLPWDAAWPPETPSREGNSDERQTMRILREVLTLAVRTGAPTASMLRARAMQLRRSEHREAEKVAAALGVKLVVPLGLCSLPSFVCLGVVPILIGFMPRMWS</sequence>
<feature type="compositionally biased region" description="Basic residues" evidence="6">
    <location>
        <begin position="22"/>
        <end position="32"/>
    </location>
</feature>
<gene>
    <name evidence="9" type="ORF">GMA10_00200</name>
</gene>
<dbReference type="Pfam" id="PF00482">
    <property type="entry name" value="T2SSF"/>
    <property type="match status" value="1"/>
</dbReference>
<proteinExistence type="predicted"/>